<evidence type="ECO:0000313" key="3">
    <source>
        <dbReference type="Proteomes" id="UP000078340"/>
    </source>
</evidence>
<sequence length="111" mass="12034">MKQSAYFAAEIVSQLQRRNALAVGYGYAAAKARAESQMGVRVVGWSGGVCAPVVSTREHVLIAEHFWRAVTDADMDTGHHRTPSRDPHGPRAGQRPCQECVLPPCAHAVLL</sequence>
<feature type="region of interest" description="Disordered" evidence="1">
    <location>
        <begin position="73"/>
        <end position="96"/>
    </location>
</feature>
<comment type="caution">
    <text evidence="2">The sequence shown here is derived from an EMBL/GenBank/DDBJ whole genome shotgun (WGS) entry which is preliminary data.</text>
</comment>
<dbReference type="Proteomes" id="UP000078340">
    <property type="component" value="Unassembled WGS sequence"/>
</dbReference>
<protein>
    <submittedName>
        <fullName evidence="2">Uncharacterized protein</fullName>
    </submittedName>
</protein>
<evidence type="ECO:0000313" key="2">
    <source>
        <dbReference type="EMBL" id="OAQ65700.1"/>
    </source>
</evidence>
<evidence type="ECO:0000256" key="1">
    <source>
        <dbReference type="SAM" id="MobiDB-lite"/>
    </source>
</evidence>
<dbReference type="AlphaFoldDB" id="A0A179FKE9"/>
<feature type="compositionally biased region" description="Basic and acidic residues" evidence="1">
    <location>
        <begin position="76"/>
        <end position="89"/>
    </location>
</feature>
<accession>A0A179FKE9</accession>
<gene>
    <name evidence="2" type="ORF">VFPFJ_11235</name>
</gene>
<reference evidence="2 3" key="1">
    <citation type="submission" date="2016-02" db="EMBL/GenBank/DDBJ databases">
        <title>Biosynthesis of antibiotic leucinostatins and their inhibition on Phytophthora in bio-control Purpureocillium lilacinum.</title>
        <authorList>
            <person name="Wang G."/>
            <person name="Liu Z."/>
            <person name="Lin R."/>
            <person name="Li E."/>
            <person name="Mao Z."/>
            <person name="Ling J."/>
            <person name="Yin W."/>
            <person name="Xie B."/>
        </authorList>
    </citation>
    <scope>NUCLEOTIDE SEQUENCE [LARGE SCALE GENOMIC DNA]</scope>
    <source>
        <strain evidence="2">PLFJ-1</strain>
    </source>
</reference>
<name>A0A179FKE9_PURLI</name>
<dbReference type="EMBL" id="LSBI01000024">
    <property type="protein sequence ID" value="OAQ65700.1"/>
    <property type="molecule type" value="Genomic_DNA"/>
</dbReference>
<organism evidence="2 3">
    <name type="scientific">Purpureocillium lilacinum</name>
    <name type="common">Paecilomyces lilacinus</name>
    <dbReference type="NCBI Taxonomy" id="33203"/>
    <lineage>
        <taxon>Eukaryota</taxon>
        <taxon>Fungi</taxon>
        <taxon>Dikarya</taxon>
        <taxon>Ascomycota</taxon>
        <taxon>Pezizomycotina</taxon>
        <taxon>Sordariomycetes</taxon>
        <taxon>Hypocreomycetidae</taxon>
        <taxon>Hypocreales</taxon>
        <taxon>Ophiocordycipitaceae</taxon>
        <taxon>Purpureocillium</taxon>
    </lineage>
</organism>
<proteinExistence type="predicted"/>